<proteinExistence type="predicted"/>
<accession>A0AAV9VFT2</accession>
<protein>
    <submittedName>
        <fullName evidence="3">Uncharacterized protein</fullName>
    </submittedName>
</protein>
<evidence type="ECO:0000256" key="2">
    <source>
        <dbReference type="SAM" id="Phobius"/>
    </source>
</evidence>
<dbReference type="EMBL" id="JAVHNQ010000001">
    <property type="protein sequence ID" value="KAK6360004.1"/>
    <property type="molecule type" value="Genomic_DNA"/>
</dbReference>
<dbReference type="AlphaFoldDB" id="A0AAV9VFT2"/>
<keyword evidence="2" id="KW-0812">Transmembrane</keyword>
<comment type="caution">
    <text evidence="3">The sequence shown here is derived from an EMBL/GenBank/DDBJ whole genome shotgun (WGS) entry which is preliminary data.</text>
</comment>
<organism evidence="3 4">
    <name type="scientific">Orbilia brochopaga</name>
    <dbReference type="NCBI Taxonomy" id="3140254"/>
    <lineage>
        <taxon>Eukaryota</taxon>
        <taxon>Fungi</taxon>
        <taxon>Dikarya</taxon>
        <taxon>Ascomycota</taxon>
        <taxon>Pezizomycotina</taxon>
        <taxon>Orbiliomycetes</taxon>
        <taxon>Orbiliales</taxon>
        <taxon>Orbiliaceae</taxon>
        <taxon>Orbilia</taxon>
    </lineage>
</organism>
<keyword evidence="2" id="KW-0472">Membrane</keyword>
<evidence type="ECO:0000313" key="3">
    <source>
        <dbReference type="EMBL" id="KAK6360004.1"/>
    </source>
</evidence>
<evidence type="ECO:0000313" key="4">
    <source>
        <dbReference type="Proteomes" id="UP001375240"/>
    </source>
</evidence>
<feature type="transmembrane region" description="Helical" evidence="2">
    <location>
        <begin position="36"/>
        <end position="58"/>
    </location>
</feature>
<evidence type="ECO:0000256" key="1">
    <source>
        <dbReference type="SAM" id="MobiDB-lite"/>
    </source>
</evidence>
<gene>
    <name evidence="3" type="ORF">TWF696_001125</name>
</gene>
<reference evidence="3 4" key="1">
    <citation type="submission" date="2019-10" db="EMBL/GenBank/DDBJ databases">
        <authorList>
            <person name="Palmer J.M."/>
        </authorList>
    </citation>
    <scope>NUCLEOTIDE SEQUENCE [LARGE SCALE GENOMIC DNA]</scope>
    <source>
        <strain evidence="3 4">TWF696</strain>
    </source>
</reference>
<dbReference type="Proteomes" id="UP001375240">
    <property type="component" value="Unassembled WGS sequence"/>
</dbReference>
<feature type="region of interest" description="Disordered" evidence="1">
    <location>
        <begin position="1"/>
        <end position="27"/>
    </location>
</feature>
<keyword evidence="2" id="KW-1133">Transmembrane helix</keyword>
<feature type="compositionally biased region" description="Low complexity" evidence="1">
    <location>
        <begin position="1"/>
        <end position="21"/>
    </location>
</feature>
<feature type="transmembrane region" description="Helical" evidence="2">
    <location>
        <begin position="410"/>
        <end position="433"/>
    </location>
</feature>
<sequence>MSSPTSTAPALAPAPTSVTASGGQPGSDSDNVSDSLVALLALVFAAIAFIIAFLQVLLQYLTSNQRDKCLSGAVGVWSRLTKTGWDFGRWRIRVHYPQIQFDPDVLLEHRDPRNAVDTWKEKYFPNHDSRSRRQLVKDGIIQPGVRKWYIGDGGGYIIKEGFRPITFWDLSIIQKFTWLWLRLWNRFDGELYFAKAGWANVLATLSIAVTDRIVQEYEDADKIPTGVDVPVQRIQLAHLSLLCYMINIKNIELKPEEGSIEAHNAFVRVSTQPIPGLGQVVVIDGDFGSLHDEIWPLDTSTIRSVYSIARGDILGIARFNANIEYLDTDAFLHGLLKNWDQDTWTMHEEVSASHRFVNVNDPMGYAAYLRVSPRRQAAYYSESMPNYTPYLSDPWSTIWSKSMGFLTPTIIQYLGIMPFIGLWCAAPLDLFIAPYSPYLKRSREAWYQDQRDNNGLSFVSNPQMEADLPYGSIPFLKADSEFELITNPIATVSDIFTWVGFPLINILQWWDSDIAKDVVSELELENPVLTFPASVIHLLNGGSVDDIRQIMRDSRPLGKNFTYVLESTIILSLIMVDCRLQALWALLDKDSSLGKIYRTVRTNKIEPTDFKSLGDLIEASRFCLTVRGDYSIDPTLVHFTRLWFELGRRADLTGETSRLQRQLTDILDEWQSDDGYCIPGIPRVDLSQQNQYFKYNQDFKPEDYAKEFVPSPDSMTKRNFANWLKGDFELEDGSSGGTRVEVVRKMIPLLQLRTFLMGLSYDCYADSSKVYLVGAAATVNVRLV</sequence>
<name>A0AAV9VFT2_9PEZI</name>
<keyword evidence="4" id="KW-1185">Reference proteome</keyword>